<evidence type="ECO:0000313" key="1">
    <source>
        <dbReference type="EMBL" id="PIN10787.1"/>
    </source>
</evidence>
<dbReference type="STRING" id="429701.A0A2G9GZT2"/>
<proteinExistence type="predicted"/>
<keyword evidence="2" id="KW-1185">Reference proteome</keyword>
<reference evidence="2" key="1">
    <citation type="journal article" date="2018" name="Gigascience">
        <title>Genome assembly of the Pink Ipe (Handroanthus impetiginosus, Bignoniaceae), a highly valued, ecologically keystone Neotropical timber forest tree.</title>
        <authorList>
            <person name="Silva-Junior O.B."/>
            <person name="Grattapaglia D."/>
            <person name="Novaes E."/>
            <person name="Collevatti R.G."/>
        </authorList>
    </citation>
    <scope>NUCLEOTIDE SEQUENCE [LARGE SCALE GENOMIC DNA]</scope>
    <source>
        <strain evidence="2">cv. UFG-1</strain>
    </source>
</reference>
<dbReference type="EMBL" id="NKXS01003125">
    <property type="protein sequence ID" value="PIN10787.1"/>
    <property type="molecule type" value="Genomic_DNA"/>
</dbReference>
<dbReference type="Proteomes" id="UP000231279">
    <property type="component" value="Unassembled WGS sequence"/>
</dbReference>
<name>A0A2G9GZT2_9LAMI</name>
<protein>
    <submittedName>
        <fullName evidence="1">Uncharacterized protein</fullName>
    </submittedName>
</protein>
<dbReference type="AlphaFoldDB" id="A0A2G9GZT2"/>
<comment type="caution">
    <text evidence="1">The sequence shown here is derived from an EMBL/GenBank/DDBJ whole genome shotgun (WGS) entry which is preliminary data.</text>
</comment>
<accession>A0A2G9GZT2</accession>
<dbReference type="OrthoDB" id="866461at2759"/>
<evidence type="ECO:0000313" key="2">
    <source>
        <dbReference type="Proteomes" id="UP000231279"/>
    </source>
</evidence>
<gene>
    <name evidence="1" type="ORF">CDL12_16617</name>
</gene>
<dbReference type="PANTHER" id="PTHR48161">
    <property type="entry name" value="BNACNNG12870D PROTEIN"/>
    <property type="match status" value="1"/>
</dbReference>
<sequence length="110" mass="12448">MGLTPYLGIERGNIACHKSEARFRTLLRRDVPRAKLVESFCKAKSFSGHQTLQLIKKAYGKKPCDQVFVTYQRDRSEEAQPKEDDAAKVLMGATWHLSKGSHLDLISSKQ</sequence>
<organism evidence="1 2">
    <name type="scientific">Handroanthus impetiginosus</name>
    <dbReference type="NCBI Taxonomy" id="429701"/>
    <lineage>
        <taxon>Eukaryota</taxon>
        <taxon>Viridiplantae</taxon>
        <taxon>Streptophyta</taxon>
        <taxon>Embryophyta</taxon>
        <taxon>Tracheophyta</taxon>
        <taxon>Spermatophyta</taxon>
        <taxon>Magnoliopsida</taxon>
        <taxon>eudicotyledons</taxon>
        <taxon>Gunneridae</taxon>
        <taxon>Pentapetalae</taxon>
        <taxon>asterids</taxon>
        <taxon>lamiids</taxon>
        <taxon>Lamiales</taxon>
        <taxon>Bignoniaceae</taxon>
        <taxon>Crescentiina</taxon>
        <taxon>Tabebuia alliance</taxon>
        <taxon>Handroanthus</taxon>
    </lineage>
</organism>